<dbReference type="EMBL" id="NSDM01000008">
    <property type="protein sequence ID" value="MDQ2586140.1"/>
    <property type="molecule type" value="Genomic_DNA"/>
</dbReference>
<feature type="domain" description="Methyltransferase type 11" evidence="2">
    <location>
        <begin position="82"/>
        <end position="173"/>
    </location>
</feature>
<name>A0ABU0X1X7_9PSEU</name>
<evidence type="ECO:0000313" key="3">
    <source>
        <dbReference type="EMBL" id="MDQ2586140.1"/>
    </source>
</evidence>
<proteinExistence type="predicted"/>
<dbReference type="GO" id="GO:0032259">
    <property type="term" value="P:methylation"/>
    <property type="evidence" value="ECO:0007669"/>
    <property type="project" value="UniProtKB-KW"/>
</dbReference>
<evidence type="ECO:0000256" key="1">
    <source>
        <dbReference type="SAM" id="MobiDB-lite"/>
    </source>
</evidence>
<feature type="region of interest" description="Disordered" evidence="1">
    <location>
        <begin position="1"/>
        <end position="25"/>
    </location>
</feature>
<dbReference type="PANTHER" id="PTHR42912:SF93">
    <property type="entry name" value="N6-ADENOSINE-METHYLTRANSFERASE TMT1A"/>
    <property type="match status" value="1"/>
</dbReference>
<organism evidence="3 4">
    <name type="scientific">Saccharothrix yanglingensis</name>
    <dbReference type="NCBI Taxonomy" id="659496"/>
    <lineage>
        <taxon>Bacteria</taxon>
        <taxon>Bacillati</taxon>
        <taxon>Actinomycetota</taxon>
        <taxon>Actinomycetes</taxon>
        <taxon>Pseudonocardiales</taxon>
        <taxon>Pseudonocardiaceae</taxon>
        <taxon>Saccharothrix</taxon>
    </lineage>
</organism>
<keyword evidence="3" id="KW-0489">Methyltransferase</keyword>
<dbReference type="Gene3D" id="3.40.50.150">
    <property type="entry name" value="Vaccinia Virus protein VP39"/>
    <property type="match status" value="1"/>
</dbReference>
<dbReference type="GO" id="GO:0008168">
    <property type="term" value="F:methyltransferase activity"/>
    <property type="evidence" value="ECO:0007669"/>
    <property type="project" value="UniProtKB-KW"/>
</dbReference>
<keyword evidence="3" id="KW-0808">Transferase</keyword>
<comment type="caution">
    <text evidence="3">The sequence shown here is derived from an EMBL/GenBank/DDBJ whole genome shotgun (WGS) entry which is preliminary data.</text>
</comment>
<keyword evidence="4" id="KW-1185">Reference proteome</keyword>
<dbReference type="InterPro" id="IPR013216">
    <property type="entry name" value="Methyltransf_11"/>
</dbReference>
<dbReference type="InterPro" id="IPR050508">
    <property type="entry name" value="Methyltransf_Superfamily"/>
</dbReference>
<sequence length="286" mass="30312">MATPRRSGKPGTDRSREFTALPGPGAAYPSVTGNYAGRVTVEPLPLTGERTVPGVAEENYWFRRHEAAYLDLVRHCGGAVVLEAGCGEGYGAALVAERAARVVALDYDGPTAAHAARAYPALDVVRGNLASLPLRDASVDVVANLQVIEHLWDQEGFLAECARVLRPGGRLLVTTPNRITFSPGRDTPLNPFHTRELAPAELRDLLVGAGLRVELLAGLRHGPALRELDARFGGSVIDAQVAVVVDGGEWPADLLAAVASVRSEDFEITTDDLDASLDLVAVAVRG</sequence>
<dbReference type="PANTHER" id="PTHR42912">
    <property type="entry name" value="METHYLTRANSFERASE"/>
    <property type="match status" value="1"/>
</dbReference>
<reference evidence="3 4" key="1">
    <citation type="submission" date="2017-06" db="EMBL/GenBank/DDBJ databases">
        <title>Cultured bacterium strain Saccharothrix yanglingensis Hhs.015.</title>
        <authorList>
            <person name="Xia Y."/>
        </authorList>
    </citation>
    <scope>NUCLEOTIDE SEQUENCE [LARGE SCALE GENOMIC DNA]</scope>
    <source>
        <strain evidence="3 4">Hhs.015</strain>
    </source>
</reference>
<dbReference type="InterPro" id="IPR029063">
    <property type="entry name" value="SAM-dependent_MTases_sf"/>
</dbReference>
<protein>
    <submittedName>
        <fullName evidence="3">SAM-dependent methyltransferase</fullName>
    </submittedName>
</protein>
<evidence type="ECO:0000259" key="2">
    <source>
        <dbReference type="Pfam" id="PF08241"/>
    </source>
</evidence>
<accession>A0ABU0X1X7</accession>
<dbReference type="Pfam" id="PF08241">
    <property type="entry name" value="Methyltransf_11"/>
    <property type="match status" value="1"/>
</dbReference>
<gene>
    <name evidence="3" type="ORF">CKY47_19525</name>
</gene>
<dbReference type="SUPFAM" id="SSF53335">
    <property type="entry name" value="S-adenosyl-L-methionine-dependent methyltransferases"/>
    <property type="match status" value="1"/>
</dbReference>
<evidence type="ECO:0000313" key="4">
    <source>
        <dbReference type="Proteomes" id="UP001225605"/>
    </source>
</evidence>
<dbReference type="CDD" id="cd02440">
    <property type="entry name" value="AdoMet_MTases"/>
    <property type="match status" value="1"/>
</dbReference>
<dbReference type="Proteomes" id="UP001225605">
    <property type="component" value="Unassembled WGS sequence"/>
</dbReference>